<name>A0A1G6MLF7_9ACTN</name>
<dbReference type="Proteomes" id="UP000198528">
    <property type="component" value="Unassembled WGS sequence"/>
</dbReference>
<evidence type="ECO:0000313" key="1">
    <source>
        <dbReference type="EMBL" id="SDC56320.1"/>
    </source>
</evidence>
<dbReference type="InterPro" id="IPR029058">
    <property type="entry name" value="AB_hydrolase_fold"/>
</dbReference>
<dbReference type="EMBL" id="FMZL01000023">
    <property type="protein sequence ID" value="SDC56320.1"/>
    <property type="molecule type" value="Genomic_DNA"/>
</dbReference>
<dbReference type="SUPFAM" id="SSF53474">
    <property type="entry name" value="alpha/beta-Hydrolases"/>
    <property type="match status" value="1"/>
</dbReference>
<dbReference type="AlphaFoldDB" id="A0A1G6MLF7"/>
<evidence type="ECO:0008006" key="3">
    <source>
        <dbReference type="Google" id="ProtNLM"/>
    </source>
</evidence>
<reference evidence="2" key="1">
    <citation type="submission" date="2016-10" db="EMBL/GenBank/DDBJ databases">
        <authorList>
            <person name="Varghese N."/>
            <person name="Submissions S."/>
        </authorList>
    </citation>
    <scope>NUCLEOTIDE SEQUENCE [LARGE SCALE GENOMIC DNA]</scope>
    <source>
        <strain evidence="2">DSM 22619</strain>
    </source>
</reference>
<sequence>MQRRAATIAGTPCVTYADENPRHILLQPVDHRDLDEVDREAQLLQDSCKAPLALVAFEVPEWNDDLSPWEAPPAFGKRGFGSSAQQTLDLILNGILPELSTILRPQPSHDAILGGYSLAALFSLWCAYQTDAFSAVAAASPSVWFPGWVGYAQGHQPHSRAVYLSLGDREERTRNAVVSAVGSCMRRQHELLRAQGVACALEWNAGGHFQDPDSRVARAFLWCVGALEADRAA</sequence>
<proteinExistence type="predicted"/>
<protein>
    <recommendedName>
        <fullName evidence="3">Esterase</fullName>
    </recommendedName>
</protein>
<gene>
    <name evidence="1" type="ORF">SAMN04487824_1235</name>
</gene>
<dbReference type="RefSeq" id="WP_218118113.1">
    <property type="nucleotide sequence ID" value="NZ_FMZL01000023.1"/>
</dbReference>
<accession>A0A1G6MLF7</accession>
<dbReference type="Gene3D" id="3.40.50.1820">
    <property type="entry name" value="alpha/beta hydrolase"/>
    <property type="match status" value="1"/>
</dbReference>
<keyword evidence="2" id="KW-1185">Reference proteome</keyword>
<organism evidence="1 2">
    <name type="scientific">Parafannyhessea umbonata</name>
    <dbReference type="NCBI Taxonomy" id="604330"/>
    <lineage>
        <taxon>Bacteria</taxon>
        <taxon>Bacillati</taxon>
        <taxon>Actinomycetota</taxon>
        <taxon>Coriobacteriia</taxon>
        <taxon>Coriobacteriales</taxon>
        <taxon>Atopobiaceae</taxon>
        <taxon>Parafannyhessea</taxon>
    </lineage>
</organism>
<dbReference type="STRING" id="604330.SAMN04489857_0044"/>
<evidence type="ECO:0000313" key="2">
    <source>
        <dbReference type="Proteomes" id="UP000198528"/>
    </source>
</evidence>